<dbReference type="AlphaFoldDB" id="A0A8J5SYK8"/>
<sequence>MSSHGLRCLTRYPAQRTTLSFVLRGSAFVPSALLPPWTESTASTTTNRSARYFSREPKPGRHWFLKGSENRQCKTRGGEAAKNPEAVMSLTGKNENGWRKKKD</sequence>
<organism evidence="2 3">
    <name type="scientific">Zizania palustris</name>
    <name type="common">Northern wild rice</name>
    <dbReference type="NCBI Taxonomy" id="103762"/>
    <lineage>
        <taxon>Eukaryota</taxon>
        <taxon>Viridiplantae</taxon>
        <taxon>Streptophyta</taxon>
        <taxon>Embryophyta</taxon>
        <taxon>Tracheophyta</taxon>
        <taxon>Spermatophyta</taxon>
        <taxon>Magnoliopsida</taxon>
        <taxon>Liliopsida</taxon>
        <taxon>Poales</taxon>
        <taxon>Poaceae</taxon>
        <taxon>BOP clade</taxon>
        <taxon>Oryzoideae</taxon>
        <taxon>Oryzeae</taxon>
        <taxon>Zizaniinae</taxon>
        <taxon>Zizania</taxon>
    </lineage>
</organism>
<name>A0A8J5SYK8_ZIZPA</name>
<comment type="caution">
    <text evidence="2">The sequence shown here is derived from an EMBL/GenBank/DDBJ whole genome shotgun (WGS) entry which is preliminary data.</text>
</comment>
<dbReference type="EMBL" id="JAAALK010000085">
    <property type="protein sequence ID" value="KAG8083306.1"/>
    <property type="molecule type" value="Genomic_DNA"/>
</dbReference>
<evidence type="ECO:0000313" key="3">
    <source>
        <dbReference type="Proteomes" id="UP000729402"/>
    </source>
</evidence>
<feature type="region of interest" description="Disordered" evidence="1">
    <location>
        <begin position="70"/>
        <end position="103"/>
    </location>
</feature>
<evidence type="ECO:0000256" key="1">
    <source>
        <dbReference type="SAM" id="MobiDB-lite"/>
    </source>
</evidence>
<protein>
    <submittedName>
        <fullName evidence="2">Uncharacterized protein</fullName>
    </submittedName>
</protein>
<evidence type="ECO:0000313" key="2">
    <source>
        <dbReference type="EMBL" id="KAG8083306.1"/>
    </source>
</evidence>
<feature type="compositionally biased region" description="Basic and acidic residues" evidence="1">
    <location>
        <begin position="70"/>
        <end position="79"/>
    </location>
</feature>
<accession>A0A8J5SYK8</accession>
<dbReference type="Proteomes" id="UP000729402">
    <property type="component" value="Unassembled WGS sequence"/>
</dbReference>
<proteinExistence type="predicted"/>
<keyword evidence="3" id="KW-1185">Reference proteome</keyword>
<reference evidence="2" key="1">
    <citation type="journal article" date="2021" name="bioRxiv">
        <title>Whole Genome Assembly and Annotation of Northern Wild Rice, Zizania palustris L., Supports a Whole Genome Duplication in the Zizania Genus.</title>
        <authorList>
            <person name="Haas M."/>
            <person name="Kono T."/>
            <person name="Macchietto M."/>
            <person name="Millas R."/>
            <person name="McGilp L."/>
            <person name="Shao M."/>
            <person name="Duquette J."/>
            <person name="Hirsch C.N."/>
            <person name="Kimball J."/>
        </authorList>
    </citation>
    <scope>NUCLEOTIDE SEQUENCE</scope>
    <source>
        <tissue evidence="2">Fresh leaf tissue</tissue>
    </source>
</reference>
<reference evidence="2" key="2">
    <citation type="submission" date="2021-02" db="EMBL/GenBank/DDBJ databases">
        <authorList>
            <person name="Kimball J.A."/>
            <person name="Haas M.W."/>
            <person name="Macchietto M."/>
            <person name="Kono T."/>
            <person name="Duquette J."/>
            <person name="Shao M."/>
        </authorList>
    </citation>
    <scope>NUCLEOTIDE SEQUENCE</scope>
    <source>
        <tissue evidence="2">Fresh leaf tissue</tissue>
    </source>
</reference>
<gene>
    <name evidence="2" type="ORF">GUJ93_ZPchr0015g6916</name>
</gene>